<dbReference type="Gene3D" id="3.90.550.10">
    <property type="entry name" value="Spore Coat Polysaccharide Biosynthesis Protein SpsA, Chain A"/>
    <property type="match status" value="1"/>
</dbReference>
<dbReference type="InterPro" id="IPR001173">
    <property type="entry name" value="Glyco_trans_2-like"/>
</dbReference>
<dbReference type="PANTHER" id="PTHR43685">
    <property type="entry name" value="GLYCOSYLTRANSFERASE"/>
    <property type="match status" value="1"/>
</dbReference>
<evidence type="ECO:0000313" key="4">
    <source>
        <dbReference type="Proteomes" id="UP000649075"/>
    </source>
</evidence>
<dbReference type="InterPro" id="IPR050834">
    <property type="entry name" value="Glycosyltransf_2"/>
</dbReference>
<proteinExistence type="inferred from homology"/>
<gene>
    <name evidence="3" type="ORF">H8911_09465</name>
</gene>
<dbReference type="PANTHER" id="PTHR43685:SF11">
    <property type="entry name" value="GLYCOSYLTRANSFERASE TAGX-RELATED"/>
    <property type="match status" value="1"/>
</dbReference>
<dbReference type="Proteomes" id="UP000649075">
    <property type="component" value="Unassembled WGS sequence"/>
</dbReference>
<keyword evidence="4" id="KW-1185">Reference proteome</keyword>
<dbReference type="SUPFAM" id="SSF53448">
    <property type="entry name" value="Nucleotide-diphospho-sugar transferases"/>
    <property type="match status" value="1"/>
</dbReference>
<comment type="caution">
    <text evidence="3">The sequence shown here is derived from an EMBL/GenBank/DDBJ whole genome shotgun (WGS) entry which is preliminary data.</text>
</comment>
<name>A0ABR7KJM5_9FIRM</name>
<evidence type="ECO:0000259" key="2">
    <source>
        <dbReference type="Pfam" id="PF00535"/>
    </source>
</evidence>
<sequence length="320" mass="37384">MATYNGGKYIEQQLDSIKNQTRKPDEVIICDDCSTDETVLIIKEYINQNKLQNWIVIENENNLGYYNNFFKAIKICKGDTIYLSDQDDVWDLRKIEIFEQFYENEPNASMIQSNVKFIDNNGNMIKSSYKYHSITESNGIVGLSTFDICKFAGSGYTMSFRKCVKEEIFSKKLNEHKNIYLYHDILIGLVATALGKCYLNLDIVDKHRLHDNNVTQLNGKLYISNRTLDNQLSILDRRRHEFDLVLKSVSDQDTLECFRMFSKFANCRYDLIKNRNLENLKFLLTHIKFYSSKYGLITDVLYSIGAEKILSLIYKVIEKL</sequence>
<dbReference type="RefSeq" id="WP_186999471.1">
    <property type="nucleotide sequence ID" value="NZ_JACRWH010000046.1"/>
</dbReference>
<dbReference type="EMBL" id="JACRWH010000046">
    <property type="protein sequence ID" value="MBC6012938.1"/>
    <property type="molecule type" value="Genomic_DNA"/>
</dbReference>
<protein>
    <submittedName>
        <fullName evidence="3">Glycosyltransferase</fullName>
    </submittedName>
</protein>
<reference evidence="3 4" key="1">
    <citation type="submission" date="2020-08" db="EMBL/GenBank/DDBJ databases">
        <authorList>
            <person name="Liu C."/>
            <person name="Sun Q."/>
        </authorList>
    </citation>
    <scope>NUCLEOTIDE SEQUENCE [LARGE SCALE GENOMIC DNA]</scope>
    <source>
        <strain evidence="3 4">L34</strain>
    </source>
</reference>
<evidence type="ECO:0000256" key="1">
    <source>
        <dbReference type="ARBA" id="ARBA00006739"/>
    </source>
</evidence>
<accession>A0ABR7KJM5</accession>
<feature type="domain" description="Glycosyltransferase 2-like" evidence="2">
    <location>
        <begin position="1"/>
        <end position="136"/>
    </location>
</feature>
<dbReference type="InterPro" id="IPR029044">
    <property type="entry name" value="Nucleotide-diphossugar_trans"/>
</dbReference>
<evidence type="ECO:0000313" key="3">
    <source>
        <dbReference type="EMBL" id="MBC6012938.1"/>
    </source>
</evidence>
<organism evidence="3 4">
    <name type="scientific">Holdemanella hominis</name>
    <dbReference type="NCBI Taxonomy" id="2764327"/>
    <lineage>
        <taxon>Bacteria</taxon>
        <taxon>Bacillati</taxon>
        <taxon>Bacillota</taxon>
        <taxon>Erysipelotrichia</taxon>
        <taxon>Erysipelotrichales</taxon>
        <taxon>Erysipelotrichaceae</taxon>
        <taxon>Holdemanella</taxon>
    </lineage>
</organism>
<comment type="similarity">
    <text evidence="1">Belongs to the glycosyltransferase 2 family.</text>
</comment>
<dbReference type="Pfam" id="PF00535">
    <property type="entry name" value="Glycos_transf_2"/>
    <property type="match status" value="1"/>
</dbReference>